<reference evidence="2" key="1">
    <citation type="submission" date="2025-08" db="UniProtKB">
        <authorList>
            <consortium name="Ensembl"/>
        </authorList>
    </citation>
    <scope>IDENTIFICATION</scope>
</reference>
<protein>
    <submittedName>
        <fullName evidence="2">Protein phosphatase 1 regulatory subunit 17</fullName>
    </submittedName>
</protein>
<feature type="compositionally biased region" description="Basic and acidic residues" evidence="1">
    <location>
        <begin position="92"/>
        <end position="106"/>
    </location>
</feature>
<evidence type="ECO:0000313" key="2">
    <source>
        <dbReference type="Ensembl" id="ENSLLEP00000020182.1"/>
    </source>
</evidence>
<keyword evidence="3" id="KW-1185">Reference proteome</keyword>
<feature type="region of interest" description="Disordered" evidence="1">
    <location>
        <begin position="85"/>
        <end position="116"/>
    </location>
</feature>
<evidence type="ECO:0000313" key="3">
    <source>
        <dbReference type="Proteomes" id="UP000694569"/>
    </source>
</evidence>
<gene>
    <name evidence="2" type="primary">PPP1R17</name>
</gene>
<dbReference type="Ensembl" id="ENSLLET00000020975.1">
    <property type="protein sequence ID" value="ENSLLEP00000020182.1"/>
    <property type="gene ID" value="ENSLLEG00000012803.1"/>
</dbReference>
<reference evidence="2" key="2">
    <citation type="submission" date="2025-09" db="UniProtKB">
        <authorList>
            <consortium name="Ensembl"/>
        </authorList>
    </citation>
    <scope>IDENTIFICATION</scope>
</reference>
<accession>A0A8C5MY21</accession>
<proteinExistence type="predicted"/>
<dbReference type="InterPro" id="IPR033242">
    <property type="entry name" value="PPP1R17"/>
</dbReference>
<dbReference type="GO" id="GO:0004865">
    <property type="term" value="F:protein serine/threonine phosphatase inhibitor activity"/>
    <property type="evidence" value="ECO:0007669"/>
    <property type="project" value="TreeGrafter"/>
</dbReference>
<name>A0A8C5MY21_9ANUR</name>
<dbReference type="GeneTree" id="ENSGT00390000005586"/>
<dbReference type="Proteomes" id="UP000694569">
    <property type="component" value="Unplaced"/>
</dbReference>
<organism evidence="2 3">
    <name type="scientific">Leptobrachium leishanense</name>
    <name type="common">Leishan spiny toad</name>
    <dbReference type="NCBI Taxonomy" id="445787"/>
    <lineage>
        <taxon>Eukaryota</taxon>
        <taxon>Metazoa</taxon>
        <taxon>Chordata</taxon>
        <taxon>Craniata</taxon>
        <taxon>Vertebrata</taxon>
        <taxon>Euteleostomi</taxon>
        <taxon>Amphibia</taxon>
        <taxon>Batrachia</taxon>
        <taxon>Anura</taxon>
        <taxon>Pelobatoidea</taxon>
        <taxon>Megophryidae</taxon>
        <taxon>Leptobrachium</taxon>
    </lineage>
</organism>
<sequence>MPCLMSDILIDKKCVFNILTENLSEHLIRGCDVHMKTRQGNIIEMSQKNELEKKQPRRKDTPALNMAPFIPGRLIKPCDMVDMQKKSKAPVHNKEQELSKPRRKDTPALQISPLHHGKRKIEYHCTQI</sequence>
<dbReference type="AlphaFoldDB" id="A0A8C5MY21"/>
<evidence type="ECO:0000256" key="1">
    <source>
        <dbReference type="SAM" id="MobiDB-lite"/>
    </source>
</evidence>
<dbReference type="OrthoDB" id="9877987at2759"/>
<dbReference type="PANTHER" id="PTHR15387:SF0">
    <property type="entry name" value="PROTEIN PHOSPHATASE 1 REGULATORY SUBUNIT 17"/>
    <property type="match status" value="1"/>
</dbReference>
<dbReference type="PANTHER" id="PTHR15387">
    <property type="entry name" value="PROTEIN PHOSPHATASE 1 REGULATORY SUBUNIT 17"/>
    <property type="match status" value="1"/>
</dbReference>